<gene>
    <name evidence="2" type="ORF">AKO1_007623</name>
    <name evidence="1" type="ORF">AKO1_008114</name>
</gene>
<evidence type="ECO:0000313" key="1">
    <source>
        <dbReference type="EMBL" id="KAL0479271.1"/>
    </source>
</evidence>
<reference evidence="2 3" key="1">
    <citation type="submission" date="2024-03" db="EMBL/GenBank/DDBJ databases">
        <title>The Acrasis kona genome and developmental transcriptomes reveal deep origins of eukaryotic multicellular pathways.</title>
        <authorList>
            <person name="Sheikh S."/>
            <person name="Fu C.-J."/>
            <person name="Brown M.W."/>
            <person name="Baldauf S.L."/>
        </authorList>
    </citation>
    <scope>NUCLEOTIDE SEQUENCE [LARGE SCALE GENOMIC DNA]</scope>
    <source>
        <strain evidence="2 3">ATCC MYA-3509</strain>
    </source>
</reference>
<dbReference type="AlphaFoldDB" id="A0AAW2YQB8"/>
<sequence length="79" mass="9004">MNTTEPSKEELEAIAETMGPHEYMRRLENANAPSMEESDKSDVYEAKHQENEEFVSGAIHQPSQTLLKSMEIAKHLNDE</sequence>
<evidence type="ECO:0000313" key="2">
    <source>
        <dbReference type="EMBL" id="KAL0479335.1"/>
    </source>
</evidence>
<dbReference type="EMBL" id="JAOPGA020000536">
    <property type="protein sequence ID" value="KAL0479335.1"/>
    <property type="molecule type" value="Genomic_DNA"/>
</dbReference>
<proteinExistence type="predicted"/>
<name>A0AAW2YQB8_9EUKA</name>
<organism evidence="2 3">
    <name type="scientific">Acrasis kona</name>
    <dbReference type="NCBI Taxonomy" id="1008807"/>
    <lineage>
        <taxon>Eukaryota</taxon>
        <taxon>Discoba</taxon>
        <taxon>Heterolobosea</taxon>
        <taxon>Tetramitia</taxon>
        <taxon>Eutetramitia</taxon>
        <taxon>Acrasidae</taxon>
        <taxon>Acrasis</taxon>
    </lineage>
</organism>
<dbReference type="Proteomes" id="UP001431209">
    <property type="component" value="Unassembled WGS sequence"/>
</dbReference>
<dbReference type="EMBL" id="JAOPGA020000525">
    <property type="protein sequence ID" value="KAL0479271.1"/>
    <property type="molecule type" value="Genomic_DNA"/>
</dbReference>
<protein>
    <submittedName>
        <fullName evidence="2">Uncharacterized protein</fullName>
    </submittedName>
</protein>
<evidence type="ECO:0000313" key="3">
    <source>
        <dbReference type="Proteomes" id="UP001431209"/>
    </source>
</evidence>
<accession>A0AAW2YQB8</accession>
<comment type="caution">
    <text evidence="2">The sequence shown here is derived from an EMBL/GenBank/DDBJ whole genome shotgun (WGS) entry which is preliminary data.</text>
</comment>
<keyword evidence="3" id="KW-1185">Reference proteome</keyword>